<dbReference type="InterPro" id="IPR046457">
    <property type="entry name" value="PMI_typeI_cat"/>
</dbReference>
<evidence type="ECO:0000256" key="8">
    <source>
        <dbReference type="ARBA" id="ARBA00022833"/>
    </source>
</evidence>
<comment type="caution">
    <text evidence="17">The sequence shown here is derived from an EMBL/GenBank/DDBJ whole genome shotgun (WGS) entry which is preliminary data.</text>
</comment>
<keyword evidence="7 13" id="KW-0479">Metal-binding</keyword>
<evidence type="ECO:0000256" key="12">
    <source>
        <dbReference type="PIRSR" id="PIRSR001480-1"/>
    </source>
</evidence>
<dbReference type="Gene3D" id="2.60.120.10">
    <property type="entry name" value="Jelly Rolls"/>
    <property type="match status" value="2"/>
</dbReference>
<feature type="binding site" evidence="13">
    <location>
        <position position="109"/>
    </location>
    <ligand>
        <name>Zn(2+)</name>
        <dbReference type="ChEBI" id="CHEBI:29105"/>
    </ligand>
</feature>
<dbReference type="Pfam" id="PF20511">
    <property type="entry name" value="PMI_typeI_cat"/>
    <property type="match status" value="1"/>
</dbReference>
<evidence type="ECO:0000256" key="13">
    <source>
        <dbReference type="PIRSR" id="PIRSR001480-2"/>
    </source>
</evidence>
<evidence type="ECO:0000256" key="11">
    <source>
        <dbReference type="ARBA" id="ARBA00030762"/>
    </source>
</evidence>
<feature type="active site" evidence="12">
    <location>
        <position position="294"/>
    </location>
</feature>
<dbReference type="PROSITE" id="PS00965">
    <property type="entry name" value="PMI_I_1"/>
    <property type="match status" value="1"/>
</dbReference>
<protein>
    <recommendedName>
        <fullName evidence="6">Mannose-6-phosphate isomerase</fullName>
        <ecNumber evidence="5">5.3.1.8</ecNumber>
    </recommendedName>
    <alternativeName>
        <fullName evidence="10">Phosphohexomutase</fullName>
    </alternativeName>
    <alternativeName>
        <fullName evidence="11">Phosphomannose isomerase</fullName>
    </alternativeName>
</protein>
<evidence type="ECO:0000256" key="6">
    <source>
        <dbReference type="ARBA" id="ARBA00018236"/>
    </source>
</evidence>
<dbReference type="GO" id="GO:0005829">
    <property type="term" value="C:cytosol"/>
    <property type="evidence" value="ECO:0007669"/>
    <property type="project" value="TreeGrafter"/>
</dbReference>
<feature type="binding site" evidence="13">
    <location>
        <position position="111"/>
    </location>
    <ligand>
        <name>Zn(2+)</name>
        <dbReference type="ChEBI" id="CHEBI:29105"/>
    </ligand>
</feature>
<evidence type="ECO:0000313" key="17">
    <source>
        <dbReference type="EMBL" id="GJJ07827.1"/>
    </source>
</evidence>
<dbReference type="GO" id="GO:0005975">
    <property type="term" value="P:carbohydrate metabolic process"/>
    <property type="evidence" value="ECO:0007669"/>
    <property type="project" value="InterPro"/>
</dbReference>
<evidence type="ECO:0000313" key="18">
    <source>
        <dbReference type="Proteomes" id="UP001050691"/>
    </source>
</evidence>
<keyword evidence="9" id="KW-0413">Isomerase</keyword>
<dbReference type="PANTHER" id="PTHR10309:SF0">
    <property type="entry name" value="MANNOSE-6-PHOSPHATE ISOMERASE"/>
    <property type="match status" value="1"/>
</dbReference>
<dbReference type="CDD" id="cd07011">
    <property type="entry name" value="cupin_PMI_type_I_N"/>
    <property type="match status" value="1"/>
</dbReference>
<accession>A0AAV5A303</accession>
<dbReference type="InterPro" id="IPR001250">
    <property type="entry name" value="Man6P_Isoase-1"/>
</dbReference>
<evidence type="ECO:0000259" key="15">
    <source>
        <dbReference type="Pfam" id="PF20511"/>
    </source>
</evidence>
<comment type="cofactor">
    <cofactor evidence="13">
        <name>Zn(2+)</name>
        <dbReference type="ChEBI" id="CHEBI:29105"/>
    </cofactor>
    <text evidence="13">Binds 1 zinc ion per subunit.</text>
</comment>
<proteinExistence type="inferred from homology"/>
<dbReference type="GO" id="GO:0008270">
    <property type="term" value="F:zinc ion binding"/>
    <property type="evidence" value="ECO:0007669"/>
    <property type="project" value="InterPro"/>
</dbReference>
<dbReference type="InterPro" id="IPR014710">
    <property type="entry name" value="RmlC-like_jellyroll"/>
</dbReference>
<dbReference type="EMBL" id="BPWL01000002">
    <property type="protein sequence ID" value="GJJ07827.1"/>
    <property type="molecule type" value="Genomic_DNA"/>
</dbReference>
<name>A0AAV5A303_9AGAM</name>
<dbReference type="Proteomes" id="UP001050691">
    <property type="component" value="Unassembled WGS sequence"/>
</dbReference>
<dbReference type="PANTHER" id="PTHR10309">
    <property type="entry name" value="MANNOSE-6-PHOSPHATE ISOMERASE"/>
    <property type="match status" value="1"/>
</dbReference>
<keyword evidence="18" id="KW-1185">Reference proteome</keyword>
<evidence type="ECO:0000256" key="14">
    <source>
        <dbReference type="RuleBase" id="RU004248"/>
    </source>
</evidence>
<dbReference type="Gene3D" id="1.10.441.10">
    <property type="entry name" value="Phosphomannose Isomerase, domain 2"/>
    <property type="match status" value="1"/>
</dbReference>
<feature type="binding site" evidence="13">
    <location>
        <position position="136"/>
    </location>
    <ligand>
        <name>Zn(2+)</name>
        <dbReference type="ChEBI" id="CHEBI:29105"/>
    </ligand>
</feature>
<reference evidence="17" key="1">
    <citation type="submission" date="2021-10" db="EMBL/GenBank/DDBJ databases">
        <title>De novo Genome Assembly of Clathrus columnatus (Basidiomycota, Fungi) Using Illumina and Nanopore Sequence Data.</title>
        <authorList>
            <person name="Ogiso-Tanaka E."/>
            <person name="Itagaki H."/>
            <person name="Hosoya T."/>
            <person name="Hosaka K."/>
        </authorList>
    </citation>
    <scope>NUCLEOTIDE SEQUENCE</scope>
    <source>
        <strain evidence="17">MO-923</strain>
    </source>
</reference>
<comment type="pathway">
    <text evidence="3 14">Nucleotide-sugar biosynthesis; GDP-alpha-D-mannose biosynthesis; alpha-D-mannose 1-phosphate from D-fructose 6-phosphate: step 1/2.</text>
</comment>
<dbReference type="SUPFAM" id="SSF51182">
    <property type="entry name" value="RmlC-like cupins"/>
    <property type="match status" value="1"/>
</dbReference>
<keyword evidence="8 13" id="KW-0862">Zinc</keyword>
<evidence type="ECO:0000256" key="3">
    <source>
        <dbReference type="ARBA" id="ARBA00004666"/>
    </source>
</evidence>
<dbReference type="Pfam" id="PF20512">
    <property type="entry name" value="PMI_typeI_hel"/>
    <property type="match status" value="1"/>
</dbReference>
<sequence>MPDLVFQIIGGTQSYDWGKIGDDSKVAQYAKAGIPDFKFDESKPYAELWMGTHPNLPSRLTNGEKLSDHLKANTHLLGESILSTFPDSIEGNLPFLFKVLAIGKALSIQAHPNKQLAAKLHFERPDLYKDANHKPEMAIAITPFVAMCGFRPLSQIAVYLNQIPEFAALVPSSLRDNFIANSSLPATDPEIKSLLRDVFSAVMMAPEDDVKIQLRKLVGRYLSGGFIEDERSIFDLVVELDRQFPNDIGVFCVFLLNIIQLEPGQAMFLGAGEPHAYISGDIVETMATSDNVLRAGLTPKLRDVPNLVSSLTYKAADPSVHLIRPLPPSFSNPQRTKLYNPPIQEFSVCSTTVTPEKEELHTEIYGPSLMVVTSGAGQIMWIDAGQKNLALKEGSVIFIASQTPVTFEGDMTFYRAFFEG</sequence>
<evidence type="ECO:0000256" key="4">
    <source>
        <dbReference type="ARBA" id="ARBA00010772"/>
    </source>
</evidence>
<feature type="domain" description="Phosphomannose isomerase type I catalytic" evidence="15">
    <location>
        <begin position="5"/>
        <end position="153"/>
    </location>
</feature>
<dbReference type="InterPro" id="IPR016305">
    <property type="entry name" value="Mannose-6-P_Isomerase"/>
</dbReference>
<comment type="similarity">
    <text evidence="4">Belongs to the mannose-6-phosphate isomerase type 1 family.</text>
</comment>
<comment type="function">
    <text evidence="2">Involved in the synthesis of the GDP-mannose and dolichol-phosphate-mannose required for a number of critical mannosyl transfer reactions.</text>
</comment>
<evidence type="ECO:0000256" key="1">
    <source>
        <dbReference type="ARBA" id="ARBA00000757"/>
    </source>
</evidence>
<organism evidence="17 18">
    <name type="scientific">Clathrus columnatus</name>
    <dbReference type="NCBI Taxonomy" id="1419009"/>
    <lineage>
        <taxon>Eukaryota</taxon>
        <taxon>Fungi</taxon>
        <taxon>Dikarya</taxon>
        <taxon>Basidiomycota</taxon>
        <taxon>Agaricomycotina</taxon>
        <taxon>Agaricomycetes</taxon>
        <taxon>Phallomycetidae</taxon>
        <taxon>Phallales</taxon>
        <taxon>Clathraceae</taxon>
        <taxon>Clathrus</taxon>
    </lineage>
</organism>
<dbReference type="NCBIfam" id="TIGR00218">
    <property type="entry name" value="manA"/>
    <property type="match status" value="1"/>
</dbReference>
<dbReference type="PRINTS" id="PR00714">
    <property type="entry name" value="MAN6PISMRASE"/>
</dbReference>
<evidence type="ECO:0000256" key="9">
    <source>
        <dbReference type="ARBA" id="ARBA00023235"/>
    </source>
</evidence>
<feature type="domain" description="Phosphomannose isomerase type I helical insertion" evidence="16">
    <location>
        <begin position="173"/>
        <end position="256"/>
    </location>
</feature>
<evidence type="ECO:0000256" key="5">
    <source>
        <dbReference type="ARBA" id="ARBA00011956"/>
    </source>
</evidence>
<dbReference type="GO" id="GO:0009298">
    <property type="term" value="P:GDP-mannose biosynthetic process"/>
    <property type="evidence" value="ECO:0007669"/>
    <property type="project" value="InterPro"/>
</dbReference>
<dbReference type="AlphaFoldDB" id="A0AAV5A303"/>
<dbReference type="PIRSF" id="PIRSF001480">
    <property type="entry name" value="Mannose-6-phosphate_isomerase"/>
    <property type="match status" value="1"/>
</dbReference>
<comment type="catalytic activity">
    <reaction evidence="1">
        <text>D-mannose 6-phosphate = D-fructose 6-phosphate</text>
        <dbReference type="Rhea" id="RHEA:12356"/>
        <dbReference type="ChEBI" id="CHEBI:58735"/>
        <dbReference type="ChEBI" id="CHEBI:61527"/>
        <dbReference type="EC" id="5.3.1.8"/>
    </reaction>
</comment>
<dbReference type="InterPro" id="IPR011051">
    <property type="entry name" value="RmlC_Cupin_sf"/>
</dbReference>
<evidence type="ECO:0000256" key="2">
    <source>
        <dbReference type="ARBA" id="ARBA00002564"/>
    </source>
</evidence>
<evidence type="ECO:0000256" key="10">
    <source>
        <dbReference type="ARBA" id="ARBA00029741"/>
    </source>
</evidence>
<dbReference type="InterPro" id="IPR018050">
    <property type="entry name" value="Pmannose_isomerase-type1_CS"/>
</dbReference>
<dbReference type="GO" id="GO:0004476">
    <property type="term" value="F:mannose-6-phosphate isomerase activity"/>
    <property type="evidence" value="ECO:0007669"/>
    <property type="project" value="UniProtKB-EC"/>
</dbReference>
<gene>
    <name evidence="17" type="ORF">Clacol_002032</name>
</gene>
<feature type="binding site" evidence="13">
    <location>
        <position position="275"/>
    </location>
    <ligand>
        <name>Zn(2+)</name>
        <dbReference type="ChEBI" id="CHEBI:29105"/>
    </ligand>
</feature>
<dbReference type="InterPro" id="IPR046458">
    <property type="entry name" value="PMI_typeI_hel"/>
</dbReference>
<dbReference type="PROSITE" id="PS00966">
    <property type="entry name" value="PMI_I_2"/>
    <property type="match status" value="1"/>
</dbReference>
<dbReference type="EC" id="5.3.1.8" evidence="5"/>
<evidence type="ECO:0000256" key="7">
    <source>
        <dbReference type="ARBA" id="ARBA00022723"/>
    </source>
</evidence>
<evidence type="ECO:0000259" key="16">
    <source>
        <dbReference type="Pfam" id="PF20512"/>
    </source>
</evidence>